<dbReference type="InterPro" id="IPR004843">
    <property type="entry name" value="Calcineurin-like_PHP"/>
</dbReference>
<dbReference type="AlphaFoldDB" id="A0A7X5AQY9"/>
<dbReference type="PRINTS" id="PR01607">
    <property type="entry name" value="APYRASEFAMLY"/>
</dbReference>
<dbReference type="GO" id="GO:0009166">
    <property type="term" value="P:nucleotide catabolic process"/>
    <property type="evidence" value="ECO:0007669"/>
    <property type="project" value="InterPro"/>
</dbReference>
<reference evidence="5 6" key="1">
    <citation type="submission" date="2017-05" db="EMBL/GenBank/DDBJ databases">
        <title>High clonality and local adaptation shapes Vibrionaceae linages within an endangered oasis.</title>
        <authorList>
            <person name="Vazquez-Rosas-Landa M."/>
        </authorList>
    </citation>
    <scope>NUCLEOTIDE SEQUENCE [LARGE SCALE GENOMIC DNA]</scope>
    <source>
        <strain evidence="5 6">P46_P4S1P180</strain>
    </source>
</reference>
<protein>
    <submittedName>
        <fullName evidence="5">Bifunctional metallophosphatase/5'-nucleotidase</fullName>
    </submittedName>
</protein>
<dbReference type="PANTHER" id="PTHR11575:SF24">
    <property type="entry name" value="5'-NUCLEOTIDASE"/>
    <property type="match status" value="1"/>
</dbReference>
<dbReference type="SUPFAM" id="SSF55816">
    <property type="entry name" value="5'-nucleotidase (syn. UDP-sugar hydrolase), C-terminal domain"/>
    <property type="match status" value="1"/>
</dbReference>
<dbReference type="Pfam" id="PF00149">
    <property type="entry name" value="Metallophos"/>
    <property type="match status" value="1"/>
</dbReference>
<dbReference type="InterPro" id="IPR029052">
    <property type="entry name" value="Metallo-depent_PP-like"/>
</dbReference>
<evidence type="ECO:0000256" key="1">
    <source>
        <dbReference type="ARBA" id="ARBA00022729"/>
    </source>
</evidence>
<dbReference type="Proteomes" id="UP000465712">
    <property type="component" value="Unassembled WGS sequence"/>
</dbReference>
<evidence type="ECO:0000256" key="2">
    <source>
        <dbReference type="RuleBase" id="RU362119"/>
    </source>
</evidence>
<dbReference type="Gene3D" id="3.90.780.10">
    <property type="entry name" value="5'-Nucleotidase, C-terminal domain"/>
    <property type="match status" value="1"/>
</dbReference>
<sequence length="601" mass="65812">MTRHTQARITIAHINDTHSHFEPSAIKLTLPEHVLIQTPGLSVAENEHETTVYASCGGFARVSTAVKEARKQAYLNGREFMFVHAGDCFQGTLYFSLFKGEANARLLNAIGVEAMALGNHELDMGNTLVADFLDQVNFPMLAGNWDLSQEDQTKRNPLRPKSNLLAYNNDTGCARYMLKDVQGEPVALFGLTIENMDKIANPDPDTSFRSVVSVAEKTIAELHRHGVNKIVLLSHLGYERDLELAEKVAGIGVIIGGHTHTMQGDFTNVGYGKKDQYAVNINGTCVVQAGCNALALGQVSIDFAADGSVEQVSGGNQLLLGRQFTLDATRNEHLDPDCHEVVKHYLQQQSNITMCAKDPVVEHILNLDYRPAVRERQTNKVAVVTESLRHVRVPDSHGASAIAPLVVESFVHHGRQMGFEVDFGIHNAGGVRTSLNPGPISSADIAGRLLPFAIGLMVYKVRGAKVREALEGAIDNAVDNGVEGTGTGSFPYTAHLRFTYRCCRPKGQRIEKLAYFKEGDWLPLEDDAVYTSVSSGYTATGKEGYQALLDCEMAPLSLDCTMAEAFENYARYQQQLSAPKDDLITYIPCECEHVDHEHGAA</sequence>
<keyword evidence="2" id="KW-0378">Hydrolase</keyword>
<comment type="similarity">
    <text evidence="2">Belongs to the 5'-nucleotidase family.</text>
</comment>
<evidence type="ECO:0000259" key="4">
    <source>
        <dbReference type="Pfam" id="PF02872"/>
    </source>
</evidence>
<dbReference type="Gene3D" id="3.60.21.10">
    <property type="match status" value="1"/>
</dbReference>
<dbReference type="GO" id="GO:0030288">
    <property type="term" value="C:outer membrane-bounded periplasmic space"/>
    <property type="evidence" value="ECO:0007669"/>
    <property type="project" value="TreeGrafter"/>
</dbReference>
<dbReference type="InterPro" id="IPR006179">
    <property type="entry name" value="5_nucleotidase/apyrase"/>
</dbReference>
<keyword evidence="2" id="KW-0547">Nucleotide-binding</keyword>
<dbReference type="PANTHER" id="PTHR11575">
    <property type="entry name" value="5'-NUCLEOTIDASE-RELATED"/>
    <property type="match status" value="1"/>
</dbReference>
<proteinExistence type="inferred from homology"/>
<dbReference type="GO" id="GO:0008768">
    <property type="term" value="F:UDP-sugar diphosphatase activity"/>
    <property type="evidence" value="ECO:0007669"/>
    <property type="project" value="TreeGrafter"/>
</dbReference>
<evidence type="ECO:0000313" key="6">
    <source>
        <dbReference type="Proteomes" id="UP000465712"/>
    </source>
</evidence>
<dbReference type="SUPFAM" id="SSF56300">
    <property type="entry name" value="Metallo-dependent phosphatases"/>
    <property type="match status" value="1"/>
</dbReference>
<comment type="caution">
    <text evidence="5">The sequence shown here is derived from an EMBL/GenBank/DDBJ whole genome shotgun (WGS) entry which is preliminary data.</text>
</comment>
<evidence type="ECO:0000313" key="5">
    <source>
        <dbReference type="EMBL" id="NAW63768.1"/>
    </source>
</evidence>
<dbReference type="Pfam" id="PF02872">
    <property type="entry name" value="5_nucleotid_C"/>
    <property type="match status" value="1"/>
</dbReference>
<gene>
    <name evidence="5" type="ORF">CAG72_00920</name>
</gene>
<feature type="domain" description="5'-Nucleotidase C-terminal" evidence="4">
    <location>
        <begin position="395"/>
        <end position="548"/>
    </location>
</feature>
<evidence type="ECO:0000259" key="3">
    <source>
        <dbReference type="Pfam" id="PF00149"/>
    </source>
</evidence>
<organism evidence="5 6">
    <name type="scientific">Photobacterium halotolerans</name>
    <dbReference type="NCBI Taxonomy" id="265726"/>
    <lineage>
        <taxon>Bacteria</taxon>
        <taxon>Pseudomonadati</taxon>
        <taxon>Pseudomonadota</taxon>
        <taxon>Gammaproteobacteria</taxon>
        <taxon>Vibrionales</taxon>
        <taxon>Vibrionaceae</taxon>
        <taxon>Photobacterium</taxon>
    </lineage>
</organism>
<dbReference type="InterPro" id="IPR008334">
    <property type="entry name" value="5'-Nucleotdase_C"/>
</dbReference>
<accession>A0A7X5AQY9</accession>
<keyword evidence="1" id="KW-0732">Signal</keyword>
<dbReference type="EMBL" id="WXWW01000019">
    <property type="protein sequence ID" value="NAW63768.1"/>
    <property type="molecule type" value="Genomic_DNA"/>
</dbReference>
<dbReference type="RefSeq" id="WP_161442173.1">
    <property type="nucleotide sequence ID" value="NZ_WXWW01000019.1"/>
</dbReference>
<dbReference type="InterPro" id="IPR036907">
    <property type="entry name" value="5'-Nucleotdase_C_sf"/>
</dbReference>
<dbReference type="GO" id="GO:0008253">
    <property type="term" value="F:5'-nucleotidase activity"/>
    <property type="evidence" value="ECO:0007669"/>
    <property type="project" value="TreeGrafter"/>
</dbReference>
<dbReference type="GO" id="GO:0000166">
    <property type="term" value="F:nucleotide binding"/>
    <property type="evidence" value="ECO:0007669"/>
    <property type="project" value="UniProtKB-KW"/>
</dbReference>
<name>A0A7X5AQY9_9GAMM</name>
<feature type="domain" description="Calcineurin-like phosphoesterase" evidence="3">
    <location>
        <begin position="10"/>
        <end position="261"/>
    </location>
</feature>